<name>A0ABU7E3G1_9TELE</name>
<proteinExistence type="predicted"/>
<dbReference type="Proteomes" id="UP001352852">
    <property type="component" value="Unassembled WGS sequence"/>
</dbReference>
<sequence>MNIKSDGVKVNIEKGGWLNSILIAEELQASLFNTSNFTFMWKYVADFAIFLSLTKLPWRLQGPRNWGNIRVLEEKEVERVQPSFIWNIAFPGRCIKQVSVQAISAERHRRVTLQIMCI</sequence>
<gene>
    <name evidence="1" type="ORF">CHARACLAT_013514</name>
</gene>
<evidence type="ECO:0000313" key="2">
    <source>
        <dbReference type="Proteomes" id="UP001352852"/>
    </source>
</evidence>
<protein>
    <submittedName>
        <fullName evidence="1">Uncharacterized protein</fullName>
    </submittedName>
</protein>
<accession>A0ABU7E3G1</accession>
<reference evidence="1 2" key="1">
    <citation type="submission" date="2021-06" db="EMBL/GenBank/DDBJ databases">
        <authorList>
            <person name="Palmer J.M."/>
        </authorList>
    </citation>
    <scope>NUCLEOTIDE SEQUENCE [LARGE SCALE GENOMIC DNA]</scope>
    <source>
        <strain evidence="1 2">CL_MEX2019</strain>
        <tissue evidence="1">Muscle</tissue>
    </source>
</reference>
<comment type="caution">
    <text evidence="1">The sequence shown here is derived from an EMBL/GenBank/DDBJ whole genome shotgun (WGS) entry which is preliminary data.</text>
</comment>
<organism evidence="1 2">
    <name type="scientific">Characodon lateralis</name>
    <dbReference type="NCBI Taxonomy" id="208331"/>
    <lineage>
        <taxon>Eukaryota</taxon>
        <taxon>Metazoa</taxon>
        <taxon>Chordata</taxon>
        <taxon>Craniata</taxon>
        <taxon>Vertebrata</taxon>
        <taxon>Euteleostomi</taxon>
        <taxon>Actinopterygii</taxon>
        <taxon>Neopterygii</taxon>
        <taxon>Teleostei</taxon>
        <taxon>Neoteleostei</taxon>
        <taxon>Acanthomorphata</taxon>
        <taxon>Ovalentaria</taxon>
        <taxon>Atherinomorphae</taxon>
        <taxon>Cyprinodontiformes</taxon>
        <taxon>Goodeidae</taxon>
        <taxon>Characodon</taxon>
    </lineage>
</organism>
<evidence type="ECO:0000313" key="1">
    <source>
        <dbReference type="EMBL" id="MED6280708.1"/>
    </source>
</evidence>
<dbReference type="EMBL" id="JAHUTJ010041963">
    <property type="protein sequence ID" value="MED6280708.1"/>
    <property type="molecule type" value="Genomic_DNA"/>
</dbReference>
<keyword evidence="2" id="KW-1185">Reference proteome</keyword>